<evidence type="ECO:0000313" key="2">
    <source>
        <dbReference type="EMBL" id="SBV96080.1"/>
    </source>
</evidence>
<reference evidence="2" key="1">
    <citation type="submission" date="2016-04" db="EMBL/GenBank/DDBJ databases">
        <authorList>
            <person name="Evans L.H."/>
            <person name="Alamgir A."/>
            <person name="Owens N."/>
            <person name="Weber N.D."/>
            <person name="Virtaneva K."/>
            <person name="Barbian K."/>
            <person name="Babar A."/>
            <person name="Rosenke K."/>
        </authorList>
    </citation>
    <scope>NUCLEOTIDE SEQUENCE</scope>
    <source>
        <strain evidence="2">92-2</strain>
    </source>
</reference>
<dbReference type="RefSeq" id="WP_227118735.1">
    <property type="nucleotide sequence ID" value="NZ_LT598928.1"/>
</dbReference>
<organism evidence="2">
    <name type="scientific">uncultured Desulfovibrio sp</name>
    <dbReference type="NCBI Taxonomy" id="167968"/>
    <lineage>
        <taxon>Bacteria</taxon>
        <taxon>Pseudomonadati</taxon>
        <taxon>Thermodesulfobacteriota</taxon>
        <taxon>Desulfovibrionia</taxon>
        <taxon>Desulfovibrionales</taxon>
        <taxon>Desulfovibrionaceae</taxon>
        <taxon>Desulfovibrio</taxon>
        <taxon>environmental samples</taxon>
    </lineage>
</organism>
<dbReference type="EMBL" id="FLUP01000001">
    <property type="protein sequence ID" value="SBV96080.1"/>
    <property type="molecule type" value="Genomic_DNA"/>
</dbReference>
<feature type="region of interest" description="Disordered" evidence="1">
    <location>
        <begin position="1"/>
        <end position="67"/>
    </location>
</feature>
<feature type="compositionally biased region" description="Polar residues" evidence="1">
    <location>
        <begin position="53"/>
        <end position="63"/>
    </location>
</feature>
<feature type="compositionally biased region" description="Polar residues" evidence="1">
    <location>
        <begin position="1"/>
        <end position="31"/>
    </location>
</feature>
<dbReference type="AlphaFoldDB" id="A0A212J9G7"/>
<feature type="compositionally biased region" description="Low complexity" evidence="1">
    <location>
        <begin position="36"/>
        <end position="52"/>
    </location>
</feature>
<name>A0A212J9G7_9BACT</name>
<protein>
    <submittedName>
        <fullName evidence="2">Uncharacterized protein</fullName>
    </submittedName>
</protein>
<accession>A0A212J9G7</accession>
<sequence length="184" mass="19501">MISTPSEASSTAENAFSSATGFSGADQSNGGTDSGAPAAAAPQAATGAENPAQANEQAKSQAHPQADPFAQRLREHEAGQRLQWQEQVNKWRKEATEDPQIGGANLPATVARAQLALDRFDESKRIGQLLEQTGYGNNPDVLRFFNRLADALMEDGLVQGQAGGSMPPLEERMYAGWSSRSGSI</sequence>
<gene>
    <name evidence="2" type="ORF">KM92DES2_10745</name>
</gene>
<evidence type="ECO:0000256" key="1">
    <source>
        <dbReference type="SAM" id="MobiDB-lite"/>
    </source>
</evidence>
<proteinExistence type="predicted"/>